<keyword evidence="1" id="KW-0479">Metal-binding</keyword>
<accession>A0A9W6KWL6</accession>
<dbReference type="InterPro" id="IPR036163">
    <property type="entry name" value="HMA_dom_sf"/>
</dbReference>
<gene>
    <name evidence="3" type="ORF">GCM10017577_01630</name>
</gene>
<name>A0A9W6KWL6_9PSEU</name>
<keyword evidence="4" id="KW-1185">Reference proteome</keyword>
<feature type="domain" description="HMA" evidence="2">
    <location>
        <begin position="2"/>
        <end position="65"/>
    </location>
</feature>
<dbReference type="RefSeq" id="WP_037042150.1">
    <property type="nucleotide sequence ID" value="NZ_BAAAUZ010000015.1"/>
</dbReference>
<dbReference type="InterPro" id="IPR017969">
    <property type="entry name" value="Heavy-metal-associated_CS"/>
</dbReference>
<organism evidence="3 4">
    <name type="scientific">Pseudonocardia halophobica</name>
    <dbReference type="NCBI Taxonomy" id="29401"/>
    <lineage>
        <taxon>Bacteria</taxon>
        <taxon>Bacillati</taxon>
        <taxon>Actinomycetota</taxon>
        <taxon>Actinomycetes</taxon>
        <taxon>Pseudonocardiales</taxon>
        <taxon>Pseudonocardiaceae</taxon>
        <taxon>Pseudonocardia</taxon>
    </lineage>
</organism>
<evidence type="ECO:0000256" key="1">
    <source>
        <dbReference type="ARBA" id="ARBA00022723"/>
    </source>
</evidence>
<evidence type="ECO:0000259" key="2">
    <source>
        <dbReference type="PROSITE" id="PS50846"/>
    </source>
</evidence>
<dbReference type="InterPro" id="IPR006121">
    <property type="entry name" value="HMA_dom"/>
</dbReference>
<reference evidence="3" key="2">
    <citation type="submission" date="2023-01" db="EMBL/GenBank/DDBJ databases">
        <authorList>
            <person name="Sun Q."/>
            <person name="Evtushenko L."/>
        </authorList>
    </citation>
    <scope>NUCLEOTIDE SEQUENCE</scope>
    <source>
        <strain evidence="3">VKM Ac-1069</strain>
    </source>
</reference>
<dbReference type="Pfam" id="PF00403">
    <property type="entry name" value="HMA"/>
    <property type="match status" value="1"/>
</dbReference>
<protein>
    <recommendedName>
        <fullName evidence="2">HMA domain-containing protein</fullName>
    </recommendedName>
</protein>
<reference evidence="3" key="1">
    <citation type="journal article" date="2014" name="Int. J. Syst. Evol. Microbiol.">
        <title>Complete genome sequence of Corynebacterium casei LMG S-19264T (=DSM 44701T), isolated from a smear-ripened cheese.</title>
        <authorList>
            <consortium name="US DOE Joint Genome Institute (JGI-PGF)"/>
            <person name="Walter F."/>
            <person name="Albersmeier A."/>
            <person name="Kalinowski J."/>
            <person name="Ruckert C."/>
        </authorList>
    </citation>
    <scope>NUCLEOTIDE SEQUENCE</scope>
    <source>
        <strain evidence="3">VKM Ac-1069</strain>
    </source>
</reference>
<dbReference type="Proteomes" id="UP001143463">
    <property type="component" value="Unassembled WGS sequence"/>
</dbReference>
<proteinExistence type="predicted"/>
<dbReference type="PROSITE" id="PS50846">
    <property type="entry name" value="HMA_2"/>
    <property type="match status" value="1"/>
</dbReference>
<dbReference type="EMBL" id="BSFQ01000001">
    <property type="protein sequence ID" value="GLL09023.1"/>
    <property type="molecule type" value="Genomic_DNA"/>
</dbReference>
<dbReference type="AlphaFoldDB" id="A0A9W6KWL6"/>
<evidence type="ECO:0000313" key="4">
    <source>
        <dbReference type="Proteomes" id="UP001143463"/>
    </source>
</evidence>
<dbReference type="CDD" id="cd00371">
    <property type="entry name" value="HMA"/>
    <property type="match status" value="1"/>
</dbReference>
<comment type="caution">
    <text evidence="3">The sequence shown here is derived from an EMBL/GenBank/DDBJ whole genome shotgun (WGS) entry which is preliminary data.</text>
</comment>
<evidence type="ECO:0000313" key="3">
    <source>
        <dbReference type="EMBL" id="GLL09023.1"/>
    </source>
</evidence>
<sequence>MGVLELRVPDMTCEHCVRAVSAGIGDVVGVTSVEVDLPARTVRVSGAAAPERVRAAVARAGHRCAP</sequence>
<dbReference type="PROSITE" id="PS01047">
    <property type="entry name" value="HMA_1"/>
    <property type="match status" value="1"/>
</dbReference>
<dbReference type="GO" id="GO:0046872">
    <property type="term" value="F:metal ion binding"/>
    <property type="evidence" value="ECO:0007669"/>
    <property type="project" value="UniProtKB-KW"/>
</dbReference>
<dbReference type="Gene3D" id="3.30.70.100">
    <property type="match status" value="1"/>
</dbReference>
<dbReference type="SUPFAM" id="SSF55008">
    <property type="entry name" value="HMA, heavy metal-associated domain"/>
    <property type="match status" value="1"/>
</dbReference>